<feature type="compositionally biased region" description="Acidic residues" evidence="1">
    <location>
        <begin position="967"/>
        <end position="987"/>
    </location>
</feature>
<dbReference type="Proteomes" id="UP000038010">
    <property type="component" value="Unassembled WGS sequence"/>
</dbReference>
<evidence type="ECO:0000313" key="3">
    <source>
        <dbReference type="EMBL" id="KPI45917.1"/>
    </source>
</evidence>
<dbReference type="VEuPathDB" id="FungiDB:AB675_752"/>
<feature type="region of interest" description="Disordered" evidence="1">
    <location>
        <begin position="690"/>
        <end position="811"/>
    </location>
</feature>
<dbReference type="EMBL" id="LFJN01000001">
    <property type="protein sequence ID" value="KPI45917.1"/>
    <property type="molecule type" value="Genomic_DNA"/>
</dbReference>
<dbReference type="PANTHER" id="PTHR38886">
    <property type="entry name" value="SESA DOMAIN-CONTAINING PROTEIN"/>
    <property type="match status" value="1"/>
</dbReference>
<feature type="domain" description="Ubiquitin-like" evidence="2">
    <location>
        <begin position="266"/>
        <end position="343"/>
    </location>
</feature>
<proteinExistence type="predicted"/>
<feature type="region of interest" description="Disordered" evidence="1">
    <location>
        <begin position="964"/>
        <end position="1019"/>
    </location>
</feature>
<feature type="compositionally biased region" description="Polar residues" evidence="1">
    <location>
        <begin position="404"/>
        <end position="424"/>
    </location>
</feature>
<dbReference type="RefSeq" id="XP_018005880.1">
    <property type="nucleotide sequence ID" value="XM_018147905.1"/>
</dbReference>
<dbReference type="InterPro" id="IPR054464">
    <property type="entry name" value="ULD_fung"/>
</dbReference>
<dbReference type="OrthoDB" id="4151638at2759"/>
<sequence length="1019" mass="112029">MSGPAFGFSVGDFVTAIEATTTIIKALKQTGGASSRYIQVLQRLQSLRRILDELESFQPSDSDSAYVNAIRGAARAAKFPLDDFLAKMEKYEPALNPTNRASISRRAPRSVKWALWVEEEVEKLQIALDAQCSSLSLLMQLRQCKVGDVRESRRRAEHEGVETLLKQQVKSSLSNSDAIEDIRRETTRGMGDILTATASVQASTDTNAAILTDVKRIAISLVDQANEHDSRAQQHARSITQAMMDNTAQLLKLQLNLSAMPQTTTDSSIHLVDALDRPQKLPYEFFQTFEMIHAHLSTKFRYVPGGAQVNTGLYQLVLEGRSPRVVDADNWSTTVFPGSRVTIPKCRLLYHPASVQRLLNLGSGRSTIQQVQKKHDTDQYGRRIDPADVSVIASISNPTLSQFSRTSKASTAMSAKRTTATENELSLPRKGRKLLSDAHPASEETFLPLTRQNLQAWESFDGHDAVDVIGQLDAMFGTGKDPTLPVIDWSSSPSGMMAWLNSSALPASGNSFPEIEDVEKDQNTVPDNEVNDLEVLRRVCIPWSTPAACHYLDASEYQGMTGPAVLHLRRILDLFPRLSSVLARRLAQNNHTQAQTLAKVRAAADGQRGMCIGSPERPKKRTEAAIGNVSSGSVEEDDHSIADFIKLLEAKKELSDSRTDNASAASSTRRTTAALDRFHRMKDSYAALSDSVSPLRMLQRSSDRSSAGETPSERLANMNEVHHRQNSDERHYGRSPKSSTSAISKALDMTSRRLFGTGYQSPVNFMRGRADDDNERGEQDSDASNNEYNNEDDSSQKLKITGKTKHMKRPHRGRRLYDDTFVTVSGKRAHSAMSSRNSSMRGDNHFDTDYQRTKARRESAGSGASYHIEREDYQFTSPMRATGPEAFKSSPQFSSRTAAVSTRRCELCDRDVGIKRQRDFHAATPNNPTPKPQPREVFPSMVCAASPDAALLAEAAALDVAEAALSDAEDTAEDADPDADDAEDAAPEVEVAVAEDSVPEVAVPLGDWPGAQVAADGWS</sequence>
<dbReference type="STRING" id="1664694.A0A0N1HI54"/>
<evidence type="ECO:0000259" key="2">
    <source>
        <dbReference type="Pfam" id="PF22893"/>
    </source>
</evidence>
<protein>
    <recommendedName>
        <fullName evidence="2">Ubiquitin-like domain-containing protein</fullName>
    </recommendedName>
</protein>
<dbReference type="AlphaFoldDB" id="A0A0N1HI54"/>
<comment type="caution">
    <text evidence="3">The sequence shown here is derived from an EMBL/GenBank/DDBJ whole genome shotgun (WGS) entry which is preliminary data.</text>
</comment>
<feature type="compositionally biased region" description="Basic and acidic residues" evidence="1">
    <location>
        <begin position="768"/>
        <end position="779"/>
    </location>
</feature>
<reference evidence="3 4" key="1">
    <citation type="submission" date="2015-06" db="EMBL/GenBank/DDBJ databases">
        <title>Draft genome of the ant-associated black yeast Phialophora attae CBS 131958.</title>
        <authorList>
            <person name="Moreno L.F."/>
            <person name="Stielow B.J."/>
            <person name="de Hoog S."/>
            <person name="Vicente V.A."/>
            <person name="Weiss V.A."/>
            <person name="de Vries M."/>
            <person name="Cruz L.M."/>
            <person name="Souza E.M."/>
        </authorList>
    </citation>
    <scope>NUCLEOTIDE SEQUENCE [LARGE SCALE GENOMIC DNA]</scope>
    <source>
        <strain evidence="3 4">CBS 131958</strain>
    </source>
</reference>
<feature type="compositionally biased region" description="Basic and acidic residues" evidence="1">
    <location>
        <begin position="720"/>
        <end position="732"/>
    </location>
</feature>
<dbReference type="Pfam" id="PF22893">
    <property type="entry name" value="ULD_2"/>
    <property type="match status" value="1"/>
</dbReference>
<evidence type="ECO:0000256" key="1">
    <source>
        <dbReference type="SAM" id="MobiDB-lite"/>
    </source>
</evidence>
<feature type="region of interest" description="Disordered" evidence="1">
    <location>
        <begin position="404"/>
        <end position="426"/>
    </location>
</feature>
<feature type="compositionally biased region" description="Low complexity" evidence="1">
    <location>
        <begin position="988"/>
        <end position="1004"/>
    </location>
</feature>
<gene>
    <name evidence="3" type="ORF">AB675_752</name>
</gene>
<keyword evidence="4" id="KW-1185">Reference proteome</keyword>
<dbReference type="PANTHER" id="PTHR38886:SF1">
    <property type="entry name" value="NACHT-NTPASE AND P-LOOP NTPASES N-TERMINAL DOMAIN-CONTAINING PROTEIN"/>
    <property type="match status" value="1"/>
</dbReference>
<accession>A0A0N1HI54</accession>
<evidence type="ECO:0000313" key="4">
    <source>
        <dbReference type="Proteomes" id="UP000038010"/>
    </source>
</evidence>
<dbReference type="GeneID" id="28739774"/>
<dbReference type="Gene3D" id="6.10.140.1900">
    <property type="match status" value="1"/>
</dbReference>
<name>A0A0N1HI54_9EURO</name>
<feature type="compositionally biased region" description="Basic residues" evidence="1">
    <location>
        <begin position="800"/>
        <end position="811"/>
    </location>
</feature>
<organism evidence="3 4">
    <name type="scientific">Cyphellophora attinorum</name>
    <dbReference type="NCBI Taxonomy" id="1664694"/>
    <lineage>
        <taxon>Eukaryota</taxon>
        <taxon>Fungi</taxon>
        <taxon>Dikarya</taxon>
        <taxon>Ascomycota</taxon>
        <taxon>Pezizomycotina</taxon>
        <taxon>Eurotiomycetes</taxon>
        <taxon>Chaetothyriomycetidae</taxon>
        <taxon>Chaetothyriales</taxon>
        <taxon>Cyphellophoraceae</taxon>
        <taxon>Cyphellophora</taxon>
    </lineage>
</organism>